<evidence type="ECO:0000256" key="2">
    <source>
        <dbReference type="ARBA" id="ARBA00023125"/>
    </source>
</evidence>
<dbReference type="PROSITE" id="PS01124">
    <property type="entry name" value="HTH_ARAC_FAMILY_2"/>
    <property type="match status" value="1"/>
</dbReference>
<sequence>MRERRCRHWSGRHTPITVRPARAPAPARAASPPSRNPSATPPPAVREANLHRPIIIDEFAAQAAVSPRLIARLIARLIGRLLARLIDRRLGTTPSRWLLRRSVQEAGALLERTDATIKSVAPPAGSTDPSNFHRRFADEIGTTPSACRRTFSAPCRGIPRS</sequence>
<feature type="compositionally biased region" description="Basic residues" evidence="4">
    <location>
        <begin position="1"/>
        <end position="11"/>
    </location>
</feature>
<accession>A0ABS3S1W5</accession>
<comment type="caution">
    <text evidence="6">The sequence shown here is derived from an EMBL/GenBank/DDBJ whole genome shotgun (WGS) entry which is preliminary data.</text>
</comment>
<feature type="domain" description="HTH araC/xylS-type" evidence="5">
    <location>
        <begin position="47"/>
        <end position="150"/>
    </location>
</feature>
<dbReference type="Proteomes" id="UP000680206">
    <property type="component" value="Unassembled WGS sequence"/>
</dbReference>
<evidence type="ECO:0000256" key="4">
    <source>
        <dbReference type="SAM" id="MobiDB-lite"/>
    </source>
</evidence>
<evidence type="ECO:0000256" key="1">
    <source>
        <dbReference type="ARBA" id="ARBA00023015"/>
    </source>
</evidence>
<reference evidence="6 7" key="1">
    <citation type="submission" date="2021-03" db="EMBL/GenBank/DDBJ databases">
        <title>Actinomadura violae sp. nov., isolated from lichen in Thailand.</title>
        <authorList>
            <person name="Kanchanasin P."/>
            <person name="Saeng-In P."/>
            <person name="Phongsopitanun W."/>
            <person name="Yuki M."/>
            <person name="Kudo T."/>
            <person name="Ohkuma M."/>
            <person name="Tanasupawat S."/>
        </authorList>
    </citation>
    <scope>NUCLEOTIDE SEQUENCE [LARGE SCALE GENOMIC DNA]</scope>
    <source>
        <strain evidence="6 7">LCR2-06</strain>
    </source>
</reference>
<name>A0ABS3S1W5_9ACTN</name>
<feature type="compositionally biased region" description="Low complexity" evidence="4">
    <location>
        <begin position="19"/>
        <end position="38"/>
    </location>
</feature>
<evidence type="ECO:0000256" key="3">
    <source>
        <dbReference type="ARBA" id="ARBA00023163"/>
    </source>
</evidence>
<evidence type="ECO:0000313" key="7">
    <source>
        <dbReference type="Proteomes" id="UP000680206"/>
    </source>
</evidence>
<dbReference type="EMBL" id="JAGEPF010000024">
    <property type="protein sequence ID" value="MBO2463001.1"/>
    <property type="molecule type" value="Genomic_DNA"/>
</dbReference>
<keyword evidence="1" id="KW-0805">Transcription regulation</keyword>
<dbReference type="InterPro" id="IPR009057">
    <property type="entry name" value="Homeodomain-like_sf"/>
</dbReference>
<dbReference type="InterPro" id="IPR018060">
    <property type="entry name" value="HTH_AraC"/>
</dbReference>
<keyword evidence="2" id="KW-0238">DNA-binding</keyword>
<dbReference type="Gene3D" id="1.10.10.60">
    <property type="entry name" value="Homeodomain-like"/>
    <property type="match status" value="1"/>
</dbReference>
<evidence type="ECO:0000313" key="6">
    <source>
        <dbReference type="EMBL" id="MBO2463001.1"/>
    </source>
</evidence>
<feature type="region of interest" description="Disordered" evidence="4">
    <location>
        <begin position="1"/>
        <end position="45"/>
    </location>
</feature>
<dbReference type="Pfam" id="PF12833">
    <property type="entry name" value="HTH_18"/>
    <property type="match status" value="1"/>
</dbReference>
<protein>
    <submittedName>
        <fullName evidence="6">Helix-turn-helix transcriptional regulator</fullName>
    </submittedName>
</protein>
<dbReference type="PANTHER" id="PTHR43280">
    <property type="entry name" value="ARAC-FAMILY TRANSCRIPTIONAL REGULATOR"/>
    <property type="match status" value="1"/>
</dbReference>
<dbReference type="SMART" id="SM00342">
    <property type="entry name" value="HTH_ARAC"/>
    <property type="match status" value="1"/>
</dbReference>
<keyword evidence="7" id="KW-1185">Reference proteome</keyword>
<dbReference type="SUPFAM" id="SSF46689">
    <property type="entry name" value="Homeodomain-like"/>
    <property type="match status" value="1"/>
</dbReference>
<keyword evidence="3" id="KW-0804">Transcription</keyword>
<gene>
    <name evidence="6" type="ORF">J4709_36070</name>
</gene>
<organism evidence="6 7">
    <name type="scientific">Actinomadura violacea</name>
    <dbReference type="NCBI Taxonomy" id="2819934"/>
    <lineage>
        <taxon>Bacteria</taxon>
        <taxon>Bacillati</taxon>
        <taxon>Actinomycetota</taxon>
        <taxon>Actinomycetes</taxon>
        <taxon>Streptosporangiales</taxon>
        <taxon>Thermomonosporaceae</taxon>
        <taxon>Actinomadura</taxon>
    </lineage>
</organism>
<evidence type="ECO:0000259" key="5">
    <source>
        <dbReference type="PROSITE" id="PS01124"/>
    </source>
</evidence>
<proteinExistence type="predicted"/>
<dbReference type="PANTHER" id="PTHR43280:SF2">
    <property type="entry name" value="HTH-TYPE TRANSCRIPTIONAL REGULATOR EXSA"/>
    <property type="match status" value="1"/>
</dbReference>